<organism evidence="2 3">
    <name type="scientific">Synaphobranchus kaupii</name>
    <name type="common">Kaup's arrowtooth eel</name>
    <dbReference type="NCBI Taxonomy" id="118154"/>
    <lineage>
        <taxon>Eukaryota</taxon>
        <taxon>Metazoa</taxon>
        <taxon>Chordata</taxon>
        <taxon>Craniata</taxon>
        <taxon>Vertebrata</taxon>
        <taxon>Euteleostomi</taxon>
        <taxon>Actinopterygii</taxon>
        <taxon>Neopterygii</taxon>
        <taxon>Teleostei</taxon>
        <taxon>Anguilliformes</taxon>
        <taxon>Synaphobranchidae</taxon>
        <taxon>Synaphobranchus</taxon>
    </lineage>
</organism>
<dbReference type="InterPro" id="IPR043128">
    <property type="entry name" value="Rev_trsase/Diguanyl_cyclase"/>
</dbReference>
<dbReference type="Proteomes" id="UP001152622">
    <property type="component" value="Chromosome 5"/>
</dbReference>
<name>A0A9Q1FMD0_SYNKA</name>
<feature type="domain" description="Reverse transcriptase/retrotransposon-derived protein RNase H-like" evidence="1">
    <location>
        <begin position="70"/>
        <end position="160"/>
    </location>
</feature>
<evidence type="ECO:0000313" key="2">
    <source>
        <dbReference type="EMBL" id="KAJ8361609.1"/>
    </source>
</evidence>
<dbReference type="OrthoDB" id="775972at2759"/>
<evidence type="ECO:0000313" key="3">
    <source>
        <dbReference type="Proteomes" id="UP001152622"/>
    </source>
</evidence>
<dbReference type="PANTHER" id="PTHR37984:SF8">
    <property type="entry name" value="CCHC-TYPE DOMAIN-CONTAINING PROTEIN"/>
    <property type="match status" value="1"/>
</dbReference>
<dbReference type="InterPro" id="IPR043502">
    <property type="entry name" value="DNA/RNA_pol_sf"/>
</dbReference>
<dbReference type="PANTHER" id="PTHR37984">
    <property type="entry name" value="PROTEIN CBG26694"/>
    <property type="match status" value="1"/>
</dbReference>
<proteinExistence type="predicted"/>
<dbReference type="InterPro" id="IPR041577">
    <property type="entry name" value="RT_RNaseH_2"/>
</dbReference>
<protein>
    <recommendedName>
        <fullName evidence="1">Reverse transcriptase/retrotransposon-derived protein RNase H-like domain-containing protein</fullName>
    </recommendedName>
</protein>
<dbReference type="AlphaFoldDB" id="A0A9Q1FMD0"/>
<gene>
    <name evidence="2" type="ORF">SKAU_G00181340</name>
</gene>
<comment type="caution">
    <text evidence="2">The sequence shown here is derived from an EMBL/GenBank/DDBJ whole genome shotgun (WGS) entry which is preliminary data.</text>
</comment>
<dbReference type="InterPro" id="IPR050951">
    <property type="entry name" value="Retrovirus_Pol_polyprotein"/>
</dbReference>
<keyword evidence="3" id="KW-1185">Reference proteome</keyword>
<dbReference type="Gene3D" id="3.30.70.270">
    <property type="match status" value="1"/>
</dbReference>
<accession>A0A9Q1FMD0</accession>
<dbReference type="Pfam" id="PF17919">
    <property type="entry name" value="RT_RNaseH_2"/>
    <property type="match status" value="1"/>
</dbReference>
<sequence length="212" mass="24100">MTEIRWVGHDCLRPDQDKARAILDMPQPEDKAALMRFLGMVQYLTKFIPNLSEVTVPIRKLLEGEVAWHWESQLQKSFERLKSLVSNAPVLKFYDLNKQVSLSVDASSEGLGAVLMQERHPLAFGSRSLTDCQKRYAQVEKELLAIVYRCETFQQFLYGRGSALFHRGQGHKGAQCHAFSARPALMFDGIRIGEAAPSVNSFPRPLELRRSH</sequence>
<evidence type="ECO:0000259" key="1">
    <source>
        <dbReference type="Pfam" id="PF17919"/>
    </source>
</evidence>
<dbReference type="FunFam" id="3.10.20.370:FF:000001">
    <property type="entry name" value="Retrovirus-related Pol polyprotein from transposon 17.6-like protein"/>
    <property type="match status" value="1"/>
</dbReference>
<dbReference type="EMBL" id="JAINUF010000005">
    <property type="protein sequence ID" value="KAJ8361609.1"/>
    <property type="molecule type" value="Genomic_DNA"/>
</dbReference>
<dbReference type="FunFam" id="3.30.70.270:FF:000026">
    <property type="entry name" value="Transposon Ty3-G Gag-Pol polyprotein"/>
    <property type="match status" value="1"/>
</dbReference>
<dbReference type="SUPFAM" id="SSF56672">
    <property type="entry name" value="DNA/RNA polymerases"/>
    <property type="match status" value="1"/>
</dbReference>
<reference evidence="2" key="1">
    <citation type="journal article" date="2023" name="Science">
        <title>Genome structures resolve the early diversification of teleost fishes.</title>
        <authorList>
            <person name="Parey E."/>
            <person name="Louis A."/>
            <person name="Montfort J."/>
            <person name="Bouchez O."/>
            <person name="Roques C."/>
            <person name="Iampietro C."/>
            <person name="Lluch J."/>
            <person name="Castinel A."/>
            <person name="Donnadieu C."/>
            <person name="Desvignes T."/>
            <person name="Floi Bucao C."/>
            <person name="Jouanno E."/>
            <person name="Wen M."/>
            <person name="Mejri S."/>
            <person name="Dirks R."/>
            <person name="Jansen H."/>
            <person name="Henkel C."/>
            <person name="Chen W.J."/>
            <person name="Zahm M."/>
            <person name="Cabau C."/>
            <person name="Klopp C."/>
            <person name="Thompson A.W."/>
            <person name="Robinson-Rechavi M."/>
            <person name="Braasch I."/>
            <person name="Lecointre G."/>
            <person name="Bobe J."/>
            <person name="Postlethwait J.H."/>
            <person name="Berthelot C."/>
            <person name="Roest Crollius H."/>
            <person name="Guiguen Y."/>
        </authorList>
    </citation>
    <scope>NUCLEOTIDE SEQUENCE</scope>
    <source>
        <strain evidence="2">WJC10195</strain>
    </source>
</reference>